<comment type="caution">
    <text evidence="1">The sequence shown here is derived from an EMBL/GenBank/DDBJ whole genome shotgun (WGS) entry which is preliminary data.</text>
</comment>
<dbReference type="EMBL" id="PQXF01000045">
    <property type="protein sequence ID" value="PXF57962.1"/>
    <property type="molecule type" value="Genomic_DNA"/>
</dbReference>
<organism evidence="1 2">
    <name type="scientific">Candidatus Methanogaster sp</name>
    <dbReference type="NCBI Taxonomy" id="3386292"/>
    <lineage>
        <taxon>Archaea</taxon>
        <taxon>Methanobacteriati</taxon>
        <taxon>Methanobacteriota</taxon>
        <taxon>Stenosarchaea group</taxon>
        <taxon>Methanomicrobia</taxon>
        <taxon>Methanosarcinales</taxon>
        <taxon>ANME-2 cluster</taxon>
        <taxon>Candidatus Methanogasteraceae</taxon>
        <taxon>Candidatus Methanogaster</taxon>
    </lineage>
</organism>
<sequence length="558" mass="63700">MMMGRISKKQVHRYRTLTNVAIKYGFGYLVDRFNLHPVRSVKDRVSGTHKAYPELSDPERLRLMLEELGPTYIKFGQILSTRYDILPKEYIKELEKLQDTVPPFSHDEACRIITEEFEMPVDEIFETFSCEPYASASLGQVHLATLPNGDRVIVKVQRPGIKDIIDSDLRILRDLAHFAEQHIKEARALHPVGVISEFERIIRAELDYTLEAQNADELRGNFSDDPAVKIPNVYWDYTRWQVLTMEFIDGIKVSDLEAIEQAGMDRTTISRNFATAFLKQIFQHGTFHGDPHPGNVLAMEGNVVAFVDFGIIGHLDQVIRADLVDFFIALSENDADSVIDVLAHIGIIDYNEIDLPQFRFEISNMITKYYGMSLRYVNTGVMMREMISMIMRHHGNVPSNLLLLSKALMIEEEVCSQLDPDYNLQDLAKPFIHNLVVERMHPKRIIREWLRMIPGFGRLMRGLPHRIDQILLRAEKGTLRLEFEHHGLDHIVSELDVMSNRIASSMIISAIIIASALVIQSGMRPFVCGVPVIGIIGFVIAGILGMWLVLSIMRSGRY</sequence>
<evidence type="ECO:0000313" key="2">
    <source>
        <dbReference type="Proteomes" id="UP000248329"/>
    </source>
</evidence>
<dbReference type="Proteomes" id="UP000248329">
    <property type="component" value="Unassembled WGS sequence"/>
</dbReference>
<name>A0AC61KZL7_9EURY</name>
<accession>A0AC61KZL7</accession>
<evidence type="ECO:0000313" key="1">
    <source>
        <dbReference type="EMBL" id="PXF57962.1"/>
    </source>
</evidence>
<gene>
    <name evidence="1" type="ORF">C4B59_14240</name>
</gene>
<reference evidence="1" key="1">
    <citation type="submission" date="2018-01" db="EMBL/GenBank/DDBJ databases">
        <authorList>
            <person name="Krukenberg V."/>
        </authorList>
    </citation>
    <scope>NUCLEOTIDE SEQUENCE</scope>
    <source>
        <strain evidence="1">E20ANME2</strain>
    </source>
</reference>
<protein>
    <submittedName>
        <fullName evidence="1">2-octaprenyl-3-methyl-6-methoxy-1,4-benzoquinol hydroxylase</fullName>
    </submittedName>
</protein>
<proteinExistence type="predicted"/>